<comment type="caution">
    <text evidence="7">The sequence shown here is derived from an EMBL/GenBank/DDBJ whole genome shotgun (WGS) entry which is preliminary data.</text>
</comment>
<protein>
    <recommendedName>
        <fullName evidence="6">Exodeoxyribonuclease 7 small subunit</fullName>
        <ecNumber evidence="6">3.1.11.6</ecNumber>
    </recommendedName>
    <alternativeName>
        <fullName evidence="6">Exodeoxyribonuclease VII small subunit</fullName>
        <shortName evidence="6">Exonuclease VII small subunit</shortName>
    </alternativeName>
</protein>
<organism evidence="7 8">
    <name type="scientific">candidate division KSB3 bacterium</name>
    <dbReference type="NCBI Taxonomy" id="2044937"/>
    <lineage>
        <taxon>Bacteria</taxon>
        <taxon>candidate division KSB3</taxon>
    </lineage>
</organism>
<keyword evidence="4 6" id="KW-0378">Hydrolase</keyword>
<accession>A0A2G6E366</accession>
<dbReference type="InterPro" id="IPR037004">
    <property type="entry name" value="Exonuc_VII_ssu_sf"/>
</dbReference>
<dbReference type="SUPFAM" id="SSF116842">
    <property type="entry name" value="XseB-like"/>
    <property type="match status" value="1"/>
</dbReference>
<dbReference type="GO" id="GO:0005829">
    <property type="term" value="C:cytosol"/>
    <property type="evidence" value="ECO:0007669"/>
    <property type="project" value="TreeGrafter"/>
</dbReference>
<evidence type="ECO:0000256" key="1">
    <source>
        <dbReference type="ARBA" id="ARBA00009998"/>
    </source>
</evidence>
<comment type="subcellular location">
    <subcellularLocation>
        <location evidence="6">Cytoplasm</location>
    </subcellularLocation>
</comment>
<comment type="subunit">
    <text evidence="6">Heterooligomer composed of large and small subunits.</text>
</comment>
<dbReference type="EC" id="3.1.11.6" evidence="6"/>
<comment type="similarity">
    <text evidence="1 6">Belongs to the XseB family.</text>
</comment>
<evidence type="ECO:0000256" key="5">
    <source>
        <dbReference type="ARBA" id="ARBA00022839"/>
    </source>
</evidence>
<keyword evidence="2 6" id="KW-0963">Cytoplasm</keyword>
<evidence type="ECO:0000256" key="6">
    <source>
        <dbReference type="HAMAP-Rule" id="MF_00337"/>
    </source>
</evidence>
<evidence type="ECO:0000256" key="3">
    <source>
        <dbReference type="ARBA" id="ARBA00022722"/>
    </source>
</evidence>
<dbReference type="HAMAP" id="MF_00337">
    <property type="entry name" value="Exonuc_7_S"/>
    <property type="match status" value="1"/>
</dbReference>
<dbReference type="Gene3D" id="1.10.287.1040">
    <property type="entry name" value="Exonuclease VII, small subunit"/>
    <property type="match status" value="1"/>
</dbReference>
<dbReference type="GO" id="GO:0009318">
    <property type="term" value="C:exodeoxyribonuclease VII complex"/>
    <property type="evidence" value="ECO:0007669"/>
    <property type="project" value="UniProtKB-UniRule"/>
</dbReference>
<dbReference type="PANTHER" id="PTHR34137">
    <property type="entry name" value="EXODEOXYRIBONUCLEASE 7 SMALL SUBUNIT"/>
    <property type="match status" value="1"/>
</dbReference>
<evidence type="ECO:0000313" key="7">
    <source>
        <dbReference type="EMBL" id="PID56342.1"/>
    </source>
</evidence>
<dbReference type="GO" id="GO:0006308">
    <property type="term" value="P:DNA catabolic process"/>
    <property type="evidence" value="ECO:0007669"/>
    <property type="project" value="UniProtKB-UniRule"/>
</dbReference>
<keyword evidence="5 6" id="KW-0269">Exonuclease</keyword>
<dbReference type="AlphaFoldDB" id="A0A2G6E366"/>
<evidence type="ECO:0000256" key="4">
    <source>
        <dbReference type="ARBA" id="ARBA00022801"/>
    </source>
</evidence>
<proteinExistence type="inferred from homology"/>
<reference evidence="7 8" key="1">
    <citation type="submission" date="2017-10" db="EMBL/GenBank/DDBJ databases">
        <title>Novel microbial diversity and functional potential in the marine mammal oral microbiome.</title>
        <authorList>
            <person name="Dudek N.K."/>
            <person name="Sun C.L."/>
            <person name="Burstein D."/>
            <person name="Kantor R.S."/>
            <person name="Aliaga Goltsman D.S."/>
            <person name="Bik E.M."/>
            <person name="Thomas B.C."/>
            <person name="Banfield J.F."/>
            <person name="Relman D.A."/>
        </authorList>
    </citation>
    <scope>NUCLEOTIDE SEQUENCE [LARGE SCALE GENOMIC DNA]</scope>
    <source>
        <strain evidence="7">DOLZORAL124_49_17</strain>
    </source>
</reference>
<keyword evidence="3 6" id="KW-0540">Nuclease</keyword>
<comment type="catalytic activity">
    <reaction evidence="6">
        <text>Exonucleolytic cleavage in either 5'- to 3'- or 3'- to 5'-direction to yield nucleoside 5'-phosphates.</text>
        <dbReference type="EC" id="3.1.11.6"/>
    </reaction>
</comment>
<evidence type="ECO:0000313" key="8">
    <source>
        <dbReference type="Proteomes" id="UP000229740"/>
    </source>
</evidence>
<dbReference type="Proteomes" id="UP000229740">
    <property type="component" value="Unassembled WGS sequence"/>
</dbReference>
<evidence type="ECO:0000256" key="2">
    <source>
        <dbReference type="ARBA" id="ARBA00022490"/>
    </source>
</evidence>
<gene>
    <name evidence="6 7" type="primary">xseB</name>
    <name evidence="7" type="ORF">CSB45_11695</name>
</gene>
<dbReference type="InterPro" id="IPR003761">
    <property type="entry name" value="Exonuc_VII_S"/>
</dbReference>
<dbReference type="Pfam" id="PF02609">
    <property type="entry name" value="Exonuc_VII_S"/>
    <property type="match status" value="1"/>
</dbReference>
<dbReference type="PIRSF" id="PIRSF006488">
    <property type="entry name" value="Exonuc_VII_S"/>
    <property type="match status" value="1"/>
</dbReference>
<name>A0A2G6E366_9BACT</name>
<comment type="function">
    <text evidence="6">Bidirectionally degrades single-stranded DNA into large acid-insoluble oligonucleotides, which are then degraded further into small acid-soluble oligonucleotides.</text>
</comment>
<dbReference type="NCBIfam" id="TIGR01280">
    <property type="entry name" value="xseB"/>
    <property type="match status" value="1"/>
</dbReference>
<dbReference type="EMBL" id="PDPS01000035">
    <property type="protein sequence ID" value="PID56342.1"/>
    <property type="molecule type" value="Genomic_DNA"/>
</dbReference>
<dbReference type="GO" id="GO:0008855">
    <property type="term" value="F:exodeoxyribonuclease VII activity"/>
    <property type="evidence" value="ECO:0007669"/>
    <property type="project" value="UniProtKB-UniRule"/>
</dbReference>
<sequence>MGRTRSMMSFEEALQQLELSVQQLESGDLTLEQALETFEQGVKMSRLCSRKLEESEKKIELLLSVEDGNAQTELFDTNSLSE</sequence>
<dbReference type="PANTHER" id="PTHR34137:SF1">
    <property type="entry name" value="EXODEOXYRIBONUCLEASE 7 SMALL SUBUNIT"/>
    <property type="match status" value="1"/>
</dbReference>